<dbReference type="EMBL" id="CP144746">
    <property type="protein sequence ID" value="WVZ59845.1"/>
    <property type="molecule type" value="Genomic_DNA"/>
</dbReference>
<evidence type="ECO:0000313" key="2">
    <source>
        <dbReference type="EMBL" id="WVZ59845.1"/>
    </source>
</evidence>
<dbReference type="InterPro" id="IPR011989">
    <property type="entry name" value="ARM-like"/>
</dbReference>
<dbReference type="GO" id="GO:0005634">
    <property type="term" value="C:nucleus"/>
    <property type="evidence" value="ECO:0007669"/>
    <property type="project" value="InterPro"/>
</dbReference>
<dbReference type="SUPFAM" id="SSF48371">
    <property type="entry name" value="ARM repeat"/>
    <property type="match status" value="1"/>
</dbReference>
<feature type="region of interest" description="Disordered" evidence="1">
    <location>
        <begin position="1"/>
        <end position="21"/>
    </location>
</feature>
<protein>
    <submittedName>
        <fullName evidence="2">Uncharacterized protein</fullName>
    </submittedName>
</protein>
<name>A0AAQ3WFH5_PASNO</name>
<evidence type="ECO:0000313" key="3">
    <source>
        <dbReference type="Proteomes" id="UP001341281"/>
    </source>
</evidence>
<organism evidence="2 3">
    <name type="scientific">Paspalum notatum var. saurae</name>
    <dbReference type="NCBI Taxonomy" id="547442"/>
    <lineage>
        <taxon>Eukaryota</taxon>
        <taxon>Viridiplantae</taxon>
        <taxon>Streptophyta</taxon>
        <taxon>Embryophyta</taxon>
        <taxon>Tracheophyta</taxon>
        <taxon>Spermatophyta</taxon>
        <taxon>Magnoliopsida</taxon>
        <taxon>Liliopsida</taxon>
        <taxon>Poales</taxon>
        <taxon>Poaceae</taxon>
        <taxon>PACMAD clade</taxon>
        <taxon>Panicoideae</taxon>
        <taxon>Andropogonodae</taxon>
        <taxon>Paspaleae</taxon>
        <taxon>Paspalinae</taxon>
        <taxon>Paspalum</taxon>
    </lineage>
</organism>
<keyword evidence="3" id="KW-1185">Reference proteome</keyword>
<dbReference type="Gene3D" id="1.25.10.10">
    <property type="entry name" value="Leucine-rich Repeat Variant"/>
    <property type="match status" value="1"/>
</dbReference>
<feature type="compositionally biased region" description="Basic residues" evidence="1">
    <location>
        <begin position="1"/>
        <end position="10"/>
    </location>
</feature>
<feature type="compositionally biased region" description="Acidic residues" evidence="1">
    <location>
        <begin position="1069"/>
        <end position="1081"/>
    </location>
</feature>
<dbReference type="GO" id="GO:0000796">
    <property type="term" value="C:condensin complex"/>
    <property type="evidence" value="ECO:0007669"/>
    <property type="project" value="TreeGrafter"/>
</dbReference>
<dbReference type="AlphaFoldDB" id="A0AAQ3WFH5"/>
<feature type="region of interest" description="Disordered" evidence="1">
    <location>
        <begin position="77"/>
        <end position="99"/>
    </location>
</feature>
<evidence type="ECO:0000256" key="1">
    <source>
        <dbReference type="SAM" id="MobiDB-lite"/>
    </source>
</evidence>
<feature type="region of interest" description="Disordered" evidence="1">
    <location>
        <begin position="859"/>
        <end position="886"/>
    </location>
</feature>
<dbReference type="InterPro" id="IPR024741">
    <property type="entry name" value="Condensin2_G2"/>
</dbReference>
<dbReference type="GO" id="GO:0000070">
    <property type="term" value="P:mitotic sister chromatid segregation"/>
    <property type="evidence" value="ECO:0007669"/>
    <property type="project" value="TreeGrafter"/>
</dbReference>
<feature type="region of interest" description="Disordered" evidence="1">
    <location>
        <begin position="727"/>
        <end position="752"/>
    </location>
</feature>
<feature type="compositionally biased region" description="Low complexity" evidence="1">
    <location>
        <begin position="11"/>
        <end position="21"/>
    </location>
</feature>
<reference evidence="2 3" key="1">
    <citation type="submission" date="2024-02" db="EMBL/GenBank/DDBJ databases">
        <title>High-quality chromosome-scale genome assembly of Pensacola bahiagrass (Paspalum notatum Flugge var. saurae).</title>
        <authorList>
            <person name="Vega J.M."/>
            <person name="Podio M."/>
            <person name="Orjuela J."/>
            <person name="Siena L.A."/>
            <person name="Pessino S.C."/>
            <person name="Combes M.C."/>
            <person name="Mariac C."/>
            <person name="Albertini E."/>
            <person name="Pupilli F."/>
            <person name="Ortiz J.P.A."/>
            <person name="Leblanc O."/>
        </authorList>
    </citation>
    <scope>NUCLEOTIDE SEQUENCE [LARGE SCALE GENOMIC DNA]</scope>
    <source>
        <strain evidence="2">R1</strain>
        <tissue evidence="2">Leaf</tissue>
    </source>
</reference>
<proteinExistence type="predicted"/>
<dbReference type="PANTHER" id="PTHR16199">
    <property type="entry name" value="CONDENSIN-2 COMPLEX SUBUNIT G2"/>
    <property type="match status" value="1"/>
</dbReference>
<dbReference type="PANTHER" id="PTHR16199:SF4">
    <property type="entry name" value="CONDENSIN-2 COMPLEX SUBUNIT G2"/>
    <property type="match status" value="1"/>
</dbReference>
<feature type="compositionally biased region" description="Polar residues" evidence="1">
    <location>
        <begin position="859"/>
        <end position="872"/>
    </location>
</feature>
<accession>A0AAQ3WFH5</accession>
<dbReference type="Proteomes" id="UP001341281">
    <property type="component" value="Chromosome 02"/>
</dbReference>
<dbReference type="Pfam" id="PF12422">
    <property type="entry name" value="Condensin2nSMC"/>
    <property type="match status" value="1"/>
</dbReference>
<gene>
    <name evidence="2" type="ORF">U9M48_009938</name>
</gene>
<sequence length="1195" mass="129786">MPPARRRTRRGAASTGADGAVPSSAADLLALAATLVPAAAATATALRAPPQLKQLVHSLPASHPLLLSLPQALAPALGLPPAPETDPGSGSSEAPPPPPTRAAAVLLHLLLTHPADPPRWDDLIRPLELLHGRLAHLATADPPLAALAAACFELAWRAAAPGRDALIAQTLPYLVALALTCGSSARPVLRRLFALRDALPLLDYDDDQSISDFKMLLLRCFVSPLFLKAEEGRKFLALVLGVSEGIAREGLELIRAQVGLTGAKRAAVVAYGEVVFRAWKDGGWVRAEVGESFLQEMVESAVHTGSKDAAKAARKILWTFVEHRAVPGVEKLVFRLAEPVLFRSLQVANSNVRHNALHLLLDLFPLEDPDVTKDVNDPLLEKQFFLLDKLLMDDCPEIRTVAVEGICRILNQYWEVVPTSTISKFLSKIVDDMSKDSCNEVRLSTLNGLIYLLGNPQSHEIQKVLLPRLSDMISDTALSVRAAAVDLLLAIRDLRSFQYNKVVGLGTLLSSLANDHPRIAQKITRLLIPSYFPSKLNSKEACARCIALIKRSPTAGARFCEFVLSEGSSPRSIVELVKFCITLALSKTGFNLDQIDGLIIASANLIKSLSDEHSSLAALREFFTNGKLRLVLQTIVSEGARAAILGIAPVVLPDDLSVLHDECMNIVLSASRISKQEECREAALAAHKLIVLSGWSDELFEALTNILQSKASDFAEIYGLESPPCPVASTKRKKGKSLKKTPARGPSKSEVSNEDLDVAAGAAWQVNEIVKAESTRDAFLQSSYSEIAFSSLKVISQVYIEQCLYLDSLDLSPVLAYLTLATYNTLTDDQIGSSSESSIANQSLDHMLNSFDKLLNGSVTNPAPKSKQNGKASRSKDHQKGASKGNTVKGTVNAIMLGASILKYIVDTTTKLVNGDKIRCLKFASSYTKYAVSSIKKHQEQDSSFKGDDLKDALVLIRSSFTYAGKLLHLVLSTSIESSPPEEAFFLANDLLDFVPSVESFAGTRFALSMVSALKLWLPVLILGFVCRWLIGPHSEMSTNVCPFGDSTLPLWVTSVAKNELLDSKEPGQEEQSEQAAEGEDSLSSRKLADMMVILLKKGSPRILDCVGGVLLSTFQLALQRSEYGMVLGMTRFVCARLLGNNSLALENLQLTHDSLREKFLEIDRYVRDELVDDDDSKQQLENAKALIRSVLTDI</sequence>
<feature type="compositionally biased region" description="Basic residues" evidence="1">
    <location>
        <begin position="730"/>
        <end position="742"/>
    </location>
</feature>
<dbReference type="InterPro" id="IPR016024">
    <property type="entry name" value="ARM-type_fold"/>
</dbReference>
<feature type="region of interest" description="Disordered" evidence="1">
    <location>
        <begin position="1064"/>
        <end position="1083"/>
    </location>
</feature>